<dbReference type="EMBL" id="JAINDJ010000002">
    <property type="protein sequence ID" value="KAG9459322.1"/>
    <property type="molecule type" value="Genomic_DNA"/>
</dbReference>
<dbReference type="AlphaFoldDB" id="A0AAV7FDP6"/>
<protein>
    <submittedName>
        <fullName evidence="1">Uncharacterized protein</fullName>
    </submittedName>
</protein>
<keyword evidence="2" id="KW-1185">Reference proteome</keyword>
<reference evidence="1 2" key="1">
    <citation type="submission" date="2021-07" db="EMBL/GenBank/DDBJ databases">
        <title>The Aristolochia fimbriata genome: insights into angiosperm evolution, floral development and chemical biosynthesis.</title>
        <authorList>
            <person name="Jiao Y."/>
        </authorList>
    </citation>
    <scope>NUCLEOTIDE SEQUENCE [LARGE SCALE GENOMIC DNA]</scope>
    <source>
        <strain evidence="1">IBCAS-2021</strain>
        <tissue evidence="1">Leaf</tissue>
    </source>
</reference>
<evidence type="ECO:0000313" key="2">
    <source>
        <dbReference type="Proteomes" id="UP000825729"/>
    </source>
</evidence>
<dbReference type="Proteomes" id="UP000825729">
    <property type="component" value="Unassembled WGS sequence"/>
</dbReference>
<comment type="caution">
    <text evidence="1">The sequence shown here is derived from an EMBL/GenBank/DDBJ whole genome shotgun (WGS) entry which is preliminary data.</text>
</comment>
<organism evidence="1 2">
    <name type="scientific">Aristolochia fimbriata</name>
    <name type="common">White veined hardy Dutchman's pipe vine</name>
    <dbReference type="NCBI Taxonomy" id="158543"/>
    <lineage>
        <taxon>Eukaryota</taxon>
        <taxon>Viridiplantae</taxon>
        <taxon>Streptophyta</taxon>
        <taxon>Embryophyta</taxon>
        <taxon>Tracheophyta</taxon>
        <taxon>Spermatophyta</taxon>
        <taxon>Magnoliopsida</taxon>
        <taxon>Magnoliidae</taxon>
        <taxon>Piperales</taxon>
        <taxon>Aristolochiaceae</taxon>
        <taxon>Aristolochia</taxon>
    </lineage>
</organism>
<gene>
    <name evidence="1" type="ORF">H6P81_003830</name>
</gene>
<sequence length="126" mass="13875">MASERQVFFCLFCGCGQQHRQRRLFCRWATGFFRSGIELLLPRFVPNRTAPPPPVCPSLAALPSALPRLRLPPPLSLSLSTSIPYREPAFSADSATGPTQCDTYRVPPPLVAVIMPNLIPGTTVRL</sequence>
<evidence type="ECO:0000313" key="1">
    <source>
        <dbReference type="EMBL" id="KAG9459322.1"/>
    </source>
</evidence>
<accession>A0AAV7FDP6</accession>
<name>A0AAV7FDP6_ARIFI</name>
<proteinExistence type="predicted"/>